<comment type="similarity">
    <text evidence="4 10">Belongs to the HAD-like hydrolase superfamily. CbbY/CbbZ/Gph/YieH family.</text>
</comment>
<comment type="function">
    <text evidence="10">Specifically catalyzes the dephosphorylation of 2-phosphoglycolate. Is involved in the dissimilation of the intracellular 2-phosphoglycolate formed during the DNA repair of 3'-phosphoglycolate ends, a major class of DNA lesions induced by oxidative stress.</text>
</comment>
<feature type="binding site" evidence="10">
    <location>
        <position position="171"/>
    </location>
    <ligand>
        <name>Mg(2+)</name>
        <dbReference type="ChEBI" id="CHEBI:18420"/>
    </ligand>
</feature>
<evidence type="ECO:0000256" key="5">
    <source>
        <dbReference type="ARBA" id="ARBA00013078"/>
    </source>
</evidence>
<dbReference type="InterPro" id="IPR023214">
    <property type="entry name" value="HAD_sf"/>
</dbReference>
<keyword evidence="6 10" id="KW-0479">Metal-binding</keyword>
<keyword evidence="7 10" id="KW-0378">Hydrolase</keyword>
<evidence type="ECO:0000313" key="11">
    <source>
        <dbReference type="EMBL" id="WFR97016.1"/>
    </source>
</evidence>
<dbReference type="EMBL" id="CP117255">
    <property type="protein sequence ID" value="WFR97016.1"/>
    <property type="molecule type" value="Genomic_DNA"/>
</dbReference>
<dbReference type="GO" id="GO:0005829">
    <property type="term" value="C:cytosol"/>
    <property type="evidence" value="ECO:0007669"/>
    <property type="project" value="TreeGrafter"/>
</dbReference>
<dbReference type="Pfam" id="PF13419">
    <property type="entry name" value="HAD_2"/>
    <property type="match status" value="1"/>
</dbReference>
<dbReference type="InterPro" id="IPR041492">
    <property type="entry name" value="HAD_2"/>
</dbReference>
<comment type="cofactor">
    <cofactor evidence="2 10">
        <name>Mg(2+)</name>
        <dbReference type="ChEBI" id="CHEBI:18420"/>
    </cofactor>
</comment>
<dbReference type="HAMAP" id="MF_00495">
    <property type="entry name" value="GPH_hydrolase_bact"/>
    <property type="match status" value="1"/>
</dbReference>
<keyword evidence="12" id="KW-1185">Reference proteome</keyword>
<dbReference type="FunFam" id="3.40.50.1000:FF:000022">
    <property type="entry name" value="Phosphoglycolate phosphatase"/>
    <property type="match status" value="1"/>
</dbReference>
<dbReference type="InterPro" id="IPR023198">
    <property type="entry name" value="PGP-like_dom2"/>
</dbReference>
<keyword evidence="9 10" id="KW-0119">Carbohydrate metabolism</keyword>
<feature type="binding site" evidence="10">
    <location>
        <position position="9"/>
    </location>
    <ligand>
        <name>Mg(2+)</name>
        <dbReference type="ChEBI" id="CHEBI:18420"/>
    </ligand>
</feature>
<dbReference type="InterPro" id="IPR037512">
    <property type="entry name" value="PGPase_prok"/>
</dbReference>
<evidence type="ECO:0000256" key="2">
    <source>
        <dbReference type="ARBA" id="ARBA00001946"/>
    </source>
</evidence>
<dbReference type="EC" id="3.1.3.18" evidence="5 10"/>
<reference evidence="11 12" key="1">
    <citation type="journal article" date="2018" name="Sci. Rep.">
        <title>Rhizobium tumorigenes sp. nov., a novel plant tumorigenic bacterium isolated from cane gall tumors on thornless blackberry.</title>
        <authorList>
            <person name="Kuzmanovi N."/>
            <person name="Smalla K."/>
            <person name="Gronow S."/>
            <person name="PuBawska J."/>
        </authorList>
    </citation>
    <scope>NUCLEOTIDE SEQUENCE [LARGE SCALE GENOMIC DNA]</scope>
    <source>
        <strain evidence="11 12">1078</strain>
    </source>
</reference>
<sequence length="225" mass="24325">MKTPTVVFDLDGTLVDTAPDLVTSLNHTIAALNLEPVGYDDLTYLVGHGAKTMIERACKLGGYDLQEKDMPPLMERFIDFYGKTMPGDSKPYPGLVSALDRLRAEGFGLAVCTNKMEALAVTLLRKLQLDHYFATIVGGDTFPVRKPDGQHILGTIEKAGGDATQAIMVGDSINDILAARNAAVPSIAVPFGYSDVEIANLSPDHIIQHYDELTPELVARLLAAR</sequence>
<evidence type="ECO:0000256" key="1">
    <source>
        <dbReference type="ARBA" id="ARBA00000830"/>
    </source>
</evidence>
<feature type="binding site" evidence="10">
    <location>
        <position position="11"/>
    </location>
    <ligand>
        <name>Mg(2+)</name>
        <dbReference type="ChEBI" id="CHEBI:18420"/>
    </ligand>
</feature>
<dbReference type="SFLD" id="SFLDS00003">
    <property type="entry name" value="Haloacid_Dehalogenase"/>
    <property type="match status" value="1"/>
</dbReference>
<dbReference type="InterPro" id="IPR006439">
    <property type="entry name" value="HAD-SF_hydro_IA"/>
</dbReference>
<organism evidence="11 12">
    <name type="scientific">Rhizobium tumorigenes</name>
    <dbReference type="NCBI Taxonomy" id="2041385"/>
    <lineage>
        <taxon>Bacteria</taxon>
        <taxon>Pseudomonadati</taxon>
        <taxon>Pseudomonadota</taxon>
        <taxon>Alphaproteobacteria</taxon>
        <taxon>Hyphomicrobiales</taxon>
        <taxon>Rhizobiaceae</taxon>
        <taxon>Rhizobium/Agrobacterium group</taxon>
        <taxon>Rhizobium</taxon>
    </lineage>
</organism>
<proteinExistence type="inferred from homology"/>
<dbReference type="GO" id="GO:0046295">
    <property type="term" value="P:glycolate biosynthetic process"/>
    <property type="evidence" value="ECO:0007669"/>
    <property type="project" value="UniProtKB-UniRule"/>
</dbReference>
<dbReference type="PRINTS" id="PR00413">
    <property type="entry name" value="HADHALOGNASE"/>
</dbReference>
<keyword evidence="8 10" id="KW-0460">Magnesium</keyword>
<evidence type="ECO:0000256" key="6">
    <source>
        <dbReference type="ARBA" id="ARBA00022723"/>
    </source>
</evidence>
<evidence type="ECO:0000256" key="4">
    <source>
        <dbReference type="ARBA" id="ARBA00006171"/>
    </source>
</evidence>
<accession>A0AAF1KVS7</accession>
<dbReference type="InterPro" id="IPR050155">
    <property type="entry name" value="HAD-like_hydrolase_sf"/>
</dbReference>
<dbReference type="SUPFAM" id="SSF56784">
    <property type="entry name" value="HAD-like"/>
    <property type="match status" value="1"/>
</dbReference>
<dbReference type="RefSeq" id="WP_111221820.1">
    <property type="nucleotide sequence ID" value="NZ_CP117255.1"/>
</dbReference>
<dbReference type="SFLD" id="SFLDG01129">
    <property type="entry name" value="C1.5:_HAD__Beta-PGM__Phosphata"/>
    <property type="match status" value="1"/>
</dbReference>
<dbReference type="CDD" id="cd07512">
    <property type="entry name" value="HAD_PGPase"/>
    <property type="match status" value="1"/>
</dbReference>
<gene>
    <name evidence="11" type="ORF">PR017_07875</name>
</gene>
<dbReference type="GO" id="GO:0008967">
    <property type="term" value="F:phosphoglycolate phosphatase activity"/>
    <property type="evidence" value="ECO:0007669"/>
    <property type="project" value="UniProtKB-UniRule"/>
</dbReference>
<evidence type="ECO:0000256" key="7">
    <source>
        <dbReference type="ARBA" id="ARBA00022801"/>
    </source>
</evidence>
<dbReference type="PANTHER" id="PTHR43434">
    <property type="entry name" value="PHOSPHOGLYCOLATE PHOSPHATASE"/>
    <property type="match status" value="1"/>
</dbReference>
<evidence type="ECO:0000256" key="9">
    <source>
        <dbReference type="ARBA" id="ARBA00023277"/>
    </source>
</evidence>
<dbReference type="GO" id="GO:0006281">
    <property type="term" value="P:DNA repair"/>
    <property type="evidence" value="ECO:0007669"/>
    <property type="project" value="TreeGrafter"/>
</dbReference>
<dbReference type="NCBIfam" id="TIGR01549">
    <property type="entry name" value="HAD-SF-IA-v1"/>
    <property type="match status" value="1"/>
</dbReference>
<dbReference type="AlphaFoldDB" id="A0AAF1KVS7"/>
<dbReference type="Gene3D" id="3.40.50.1000">
    <property type="entry name" value="HAD superfamily/HAD-like"/>
    <property type="match status" value="1"/>
</dbReference>
<comment type="catalytic activity">
    <reaction evidence="1 10">
        <text>2-phosphoglycolate + H2O = glycolate + phosphate</text>
        <dbReference type="Rhea" id="RHEA:14369"/>
        <dbReference type="ChEBI" id="CHEBI:15377"/>
        <dbReference type="ChEBI" id="CHEBI:29805"/>
        <dbReference type="ChEBI" id="CHEBI:43474"/>
        <dbReference type="ChEBI" id="CHEBI:58033"/>
        <dbReference type="EC" id="3.1.3.18"/>
    </reaction>
</comment>
<dbReference type="KEGG" id="rtu:PR017_07875"/>
<dbReference type="Proteomes" id="UP000249499">
    <property type="component" value="Chromosome"/>
</dbReference>
<name>A0AAF1KVS7_9HYPH</name>
<protein>
    <recommendedName>
        <fullName evidence="5 10">Phosphoglycolate phosphatase</fullName>
        <shortName evidence="10">PGP</shortName>
        <shortName evidence="10">PGPase</shortName>
        <ecNumber evidence="5 10">3.1.3.18</ecNumber>
    </recommendedName>
</protein>
<dbReference type="Gene3D" id="1.10.150.240">
    <property type="entry name" value="Putative phosphatase, domain 2"/>
    <property type="match status" value="1"/>
</dbReference>
<feature type="active site" description="Nucleophile" evidence="10">
    <location>
        <position position="9"/>
    </location>
</feature>
<dbReference type="InterPro" id="IPR036412">
    <property type="entry name" value="HAD-like_sf"/>
</dbReference>
<dbReference type="GO" id="GO:0046872">
    <property type="term" value="F:metal ion binding"/>
    <property type="evidence" value="ECO:0007669"/>
    <property type="project" value="UniProtKB-KW"/>
</dbReference>
<comment type="pathway">
    <text evidence="3 10">Organic acid metabolism; glycolate biosynthesis; glycolate from 2-phosphoglycolate: step 1/1.</text>
</comment>
<evidence type="ECO:0000256" key="8">
    <source>
        <dbReference type="ARBA" id="ARBA00022842"/>
    </source>
</evidence>
<evidence type="ECO:0000256" key="3">
    <source>
        <dbReference type="ARBA" id="ARBA00004818"/>
    </source>
</evidence>
<dbReference type="PANTHER" id="PTHR43434:SF1">
    <property type="entry name" value="PHOSPHOGLYCOLATE PHOSPHATASE"/>
    <property type="match status" value="1"/>
</dbReference>
<dbReference type="GO" id="GO:0005975">
    <property type="term" value="P:carbohydrate metabolic process"/>
    <property type="evidence" value="ECO:0007669"/>
    <property type="project" value="InterPro"/>
</dbReference>
<evidence type="ECO:0000256" key="10">
    <source>
        <dbReference type="HAMAP-Rule" id="MF_00495"/>
    </source>
</evidence>
<evidence type="ECO:0000313" key="12">
    <source>
        <dbReference type="Proteomes" id="UP000249499"/>
    </source>
</evidence>
<reference evidence="12" key="2">
    <citation type="journal article" date="2023" name="MicrobiologyOpen">
        <title>Genomics of the tumorigenes clade of the family Rhizobiaceae and description of Rhizobium rhododendri sp. nov.</title>
        <authorList>
            <person name="Kuzmanovic N."/>
            <person name="diCenzo G.C."/>
            <person name="Bunk B."/>
            <person name="Sproeer C."/>
            <person name="Fruehling A."/>
            <person name="Neumann-Schaal M."/>
            <person name="Overmann J."/>
            <person name="Smalla K."/>
        </authorList>
    </citation>
    <scope>NUCLEOTIDE SEQUENCE [LARGE SCALE GENOMIC DNA]</scope>
    <source>
        <strain evidence="12">1078</strain>
    </source>
</reference>